<dbReference type="Gene3D" id="3.40.50.10140">
    <property type="entry name" value="Toll/interleukin-1 receptor homology (TIR) domain"/>
    <property type="match status" value="1"/>
</dbReference>
<keyword evidence="9" id="KW-0677">Repeat</keyword>
<dbReference type="GO" id="GO:0005886">
    <property type="term" value="C:plasma membrane"/>
    <property type="evidence" value="ECO:0007669"/>
    <property type="project" value="UniProtKB-SubCell"/>
</dbReference>
<evidence type="ECO:0000256" key="19">
    <source>
        <dbReference type="ARBA" id="ARBA00053357"/>
    </source>
</evidence>
<evidence type="ECO:0000256" key="18">
    <source>
        <dbReference type="ARBA" id="ARBA00023319"/>
    </source>
</evidence>
<gene>
    <name evidence="26" type="ORF">HJG59_006737</name>
</gene>
<dbReference type="InterPro" id="IPR035897">
    <property type="entry name" value="Toll_tir_struct_dom_sf"/>
</dbReference>
<keyword evidence="12 22" id="KW-1133">Transmembrane helix</keyword>
<dbReference type="PROSITE" id="PS50104">
    <property type="entry name" value="TIR"/>
    <property type="match status" value="1"/>
</dbReference>
<proteinExistence type="inferred from homology"/>
<evidence type="ECO:0000256" key="10">
    <source>
        <dbReference type="ARBA" id="ARBA00022801"/>
    </source>
</evidence>
<dbReference type="SMART" id="SM00408">
    <property type="entry name" value="IGc2"/>
    <property type="match status" value="2"/>
</dbReference>
<dbReference type="InterPro" id="IPR015621">
    <property type="entry name" value="IL-1_rcpt_fam"/>
</dbReference>
<dbReference type="GO" id="GO:0004908">
    <property type="term" value="F:interleukin-1 receptor activity"/>
    <property type="evidence" value="ECO:0007669"/>
    <property type="project" value="InterPro"/>
</dbReference>
<keyword evidence="5" id="KW-1017">Isopeptide bond</keyword>
<dbReference type="GO" id="GO:0016787">
    <property type="term" value="F:hydrolase activity"/>
    <property type="evidence" value="ECO:0007669"/>
    <property type="project" value="UniProtKB-KW"/>
</dbReference>
<dbReference type="InterPro" id="IPR003598">
    <property type="entry name" value="Ig_sub2"/>
</dbReference>
<dbReference type="OrthoDB" id="6132459at2759"/>
<dbReference type="InterPro" id="IPR000157">
    <property type="entry name" value="TIR_dom"/>
</dbReference>
<evidence type="ECO:0000256" key="9">
    <source>
        <dbReference type="ARBA" id="ARBA00022737"/>
    </source>
</evidence>
<keyword evidence="4" id="KW-1003">Cell membrane</keyword>
<dbReference type="EMBL" id="JACASF010000015">
    <property type="protein sequence ID" value="KAF6429468.1"/>
    <property type="molecule type" value="Genomic_DNA"/>
</dbReference>
<keyword evidence="8 23" id="KW-0732">Signal</keyword>
<evidence type="ECO:0000256" key="3">
    <source>
        <dbReference type="ARBA" id="ARBA00009752"/>
    </source>
</evidence>
<comment type="caution">
    <text evidence="26">The sequence shown here is derived from an EMBL/GenBank/DDBJ whole genome shotgun (WGS) entry which is preliminary data.</text>
</comment>
<evidence type="ECO:0000256" key="13">
    <source>
        <dbReference type="ARBA" id="ARBA00023027"/>
    </source>
</evidence>
<evidence type="ECO:0000256" key="21">
    <source>
        <dbReference type="ARBA" id="ARBA00069773"/>
    </source>
</evidence>
<dbReference type="AlphaFoldDB" id="A0A7J8E1X0"/>
<feature type="domain" description="TIR" evidence="24">
    <location>
        <begin position="377"/>
        <end position="537"/>
    </location>
</feature>
<dbReference type="InterPro" id="IPR003599">
    <property type="entry name" value="Ig_sub"/>
</dbReference>
<dbReference type="SMART" id="SM00409">
    <property type="entry name" value="IG"/>
    <property type="match status" value="3"/>
</dbReference>
<evidence type="ECO:0000256" key="17">
    <source>
        <dbReference type="ARBA" id="ARBA00023180"/>
    </source>
</evidence>
<dbReference type="PROSITE" id="PS50835">
    <property type="entry name" value="IG_LIKE"/>
    <property type="match status" value="3"/>
</dbReference>
<evidence type="ECO:0000256" key="12">
    <source>
        <dbReference type="ARBA" id="ARBA00022989"/>
    </source>
</evidence>
<evidence type="ECO:0000256" key="8">
    <source>
        <dbReference type="ARBA" id="ARBA00022729"/>
    </source>
</evidence>
<dbReference type="PRINTS" id="PR01537">
    <property type="entry name" value="INTRLKN1R1F"/>
</dbReference>
<dbReference type="FunCoup" id="A0A7J8E1X0">
    <property type="interactions" value="61"/>
</dbReference>
<dbReference type="SMART" id="SM00255">
    <property type="entry name" value="TIR"/>
    <property type="match status" value="1"/>
</dbReference>
<dbReference type="InParanoid" id="A0A7J8E1X0"/>
<keyword evidence="13" id="KW-0520">NAD</keyword>
<organism evidence="26 27">
    <name type="scientific">Molossus molossus</name>
    <name type="common">Pallas' mastiff bat</name>
    <name type="synonym">Vespertilio molossus</name>
    <dbReference type="NCBI Taxonomy" id="27622"/>
    <lineage>
        <taxon>Eukaryota</taxon>
        <taxon>Metazoa</taxon>
        <taxon>Chordata</taxon>
        <taxon>Craniata</taxon>
        <taxon>Vertebrata</taxon>
        <taxon>Euteleostomi</taxon>
        <taxon>Mammalia</taxon>
        <taxon>Eutheria</taxon>
        <taxon>Laurasiatheria</taxon>
        <taxon>Chiroptera</taxon>
        <taxon>Yangochiroptera</taxon>
        <taxon>Molossidae</taxon>
        <taxon>Molossus</taxon>
    </lineage>
</organism>
<evidence type="ECO:0000256" key="1">
    <source>
        <dbReference type="ARBA" id="ARBA00004251"/>
    </source>
</evidence>
<dbReference type="GO" id="GO:0005576">
    <property type="term" value="C:extracellular region"/>
    <property type="evidence" value="ECO:0007669"/>
    <property type="project" value="UniProtKB-SubCell"/>
</dbReference>
<keyword evidence="7 22" id="KW-0812">Transmembrane</keyword>
<protein>
    <recommendedName>
        <fullName evidence="21">Interleukin-1 receptor-like 1</fullName>
    </recommendedName>
</protein>
<accession>A0A7J8E1X0</accession>
<dbReference type="PANTHER" id="PTHR11890">
    <property type="entry name" value="INTERLEUKIN-1 RECEPTOR FAMILY MEMBER"/>
    <property type="match status" value="1"/>
</dbReference>
<dbReference type="SUPFAM" id="SSF48726">
    <property type="entry name" value="Immunoglobulin"/>
    <property type="match status" value="3"/>
</dbReference>
<dbReference type="InterPro" id="IPR013783">
    <property type="entry name" value="Ig-like_fold"/>
</dbReference>
<evidence type="ECO:0000256" key="16">
    <source>
        <dbReference type="ARBA" id="ARBA00023170"/>
    </source>
</evidence>
<name>A0A7J8E1X0_MOLMO</name>
<dbReference type="PANTHER" id="PTHR11890:SF7">
    <property type="entry name" value="INTERLEUKIN-1 RECEPTOR-LIKE 1"/>
    <property type="match status" value="1"/>
</dbReference>
<dbReference type="InterPro" id="IPR004074">
    <property type="entry name" value="IL-1_rcpt_I/II-typ"/>
</dbReference>
<keyword evidence="17" id="KW-0325">Glycoprotein</keyword>
<evidence type="ECO:0000256" key="4">
    <source>
        <dbReference type="ARBA" id="ARBA00022475"/>
    </source>
</evidence>
<keyword evidence="10" id="KW-0378">Hydrolase</keyword>
<evidence type="ECO:0000259" key="24">
    <source>
        <dbReference type="PROSITE" id="PS50104"/>
    </source>
</evidence>
<keyword evidence="14 22" id="KW-0472">Membrane</keyword>
<dbReference type="CDD" id="cd05757">
    <property type="entry name" value="Ig2_IL1R-like"/>
    <property type="match status" value="1"/>
</dbReference>
<feature type="signal peptide" evidence="23">
    <location>
        <begin position="1"/>
        <end position="22"/>
    </location>
</feature>
<keyword evidence="11" id="KW-0832">Ubl conjugation</keyword>
<keyword evidence="6" id="KW-0964">Secreted</keyword>
<feature type="domain" description="Ig-like" evidence="25">
    <location>
        <begin position="116"/>
        <end position="199"/>
    </location>
</feature>
<evidence type="ECO:0000256" key="22">
    <source>
        <dbReference type="SAM" id="Phobius"/>
    </source>
</evidence>
<feature type="domain" description="Ig-like" evidence="25">
    <location>
        <begin position="18"/>
        <end position="105"/>
    </location>
</feature>
<dbReference type="SUPFAM" id="SSF52200">
    <property type="entry name" value="Toll/Interleukin receptor TIR domain"/>
    <property type="match status" value="1"/>
</dbReference>
<dbReference type="Proteomes" id="UP000550707">
    <property type="component" value="Unassembled WGS sequence"/>
</dbReference>
<dbReference type="GO" id="GO:0002113">
    <property type="term" value="F:interleukin-33 binding"/>
    <property type="evidence" value="ECO:0007669"/>
    <property type="project" value="TreeGrafter"/>
</dbReference>
<evidence type="ECO:0000256" key="2">
    <source>
        <dbReference type="ARBA" id="ARBA00004613"/>
    </source>
</evidence>
<feature type="domain" description="Ig-like" evidence="25">
    <location>
        <begin position="214"/>
        <end position="321"/>
    </location>
</feature>
<sequence>MRLWALATLTLTLLIHFPAANSSKSSWGLENEALMVRCPRQARSRYPVDWYNSKSNKTITTQKGNRVIASGERLKLLPAKVEDSGIYTCIIRSPTFNKTGYVNVTIYKKQPDCNIPDYLMYSTITGSETNSRIDCPTISLYNWIGPVEWFKNCKPLQGPRYYMQGTYLLIDSATTEDVGDYTCKFMHNENGTSYSVTATRSFTIQDEKGFSFSPEIIAPPQNETKDVEIGRAANITCSACFGKGTQLLAAVLWLVNGSKVGNWSEARIWEEQEQNFSSSNQLSCLSAVLRIARVRDEDLRLRYECLALNFRGLRKHTLRLRRRKPIDHQSTYYVVAGFVILLMLISTMMIMLKVFWIEFVLLWRDIARPHKARNDGKTYDAYVIYPRNHKDSPEMISSVEYFVHQILPDVLENKCGYNLCIYGRDMLPGEDVATAVETNIRKSRRHIFVLTPQAVHSEELAYEQEVALHSALIHNDSKAILIEMEALSEPGPLQFSGLPGSLQHLVQVQGTIRWREDHVADKRALNSRFWKRVRYHMPAPSTLPRETSGPAASTAHGQ</sequence>
<keyword evidence="18" id="KW-0393">Immunoglobulin domain</keyword>
<dbReference type="Gene3D" id="2.60.40.10">
    <property type="entry name" value="Immunoglobulins"/>
    <property type="match status" value="3"/>
</dbReference>
<comment type="subcellular location">
    <subcellularLocation>
        <location evidence="1">Cell membrane</location>
        <topology evidence="1">Single-pass type I membrane protein</topology>
    </subcellularLocation>
    <subcellularLocation>
        <location evidence="2">Secreted</location>
    </subcellularLocation>
</comment>
<comment type="function">
    <text evidence="19">Inhibits IL-33 signaling.</text>
</comment>
<comment type="function">
    <text evidence="20">Receptor for interleukin-33 (IL-33) which plays crucial roles in innate and adaptive immunity, contributing to tissue homeostasis and responses to environmental stresses together with coreceptor IL1RAP. Its stimulation recruits MYD88, IRAK1, IRAK4, and TRAF6, followed by phosphorylation of MAPK3/ERK1 and/or MAPK1/ERK2, MAPK14, and MAPK8. Possibly involved in helper T-cell function. Upon tissue injury, induces UCP2-dependent mitochondrial rewiring that attenuates the generation of reactive oxygen species and preserves the integrity of Krebs cycle required for persistent production of itaconate and subsequent GATA3-dependent differentiation of inflammation-resolving alternatively activated macrophages.</text>
</comment>
<feature type="transmembrane region" description="Helical" evidence="22">
    <location>
        <begin position="332"/>
        <end position="363"/>
    </location>
</feature>
<dbReference type="FunFam" id="2.60.40.10:FF:000188">
    <property type="entry name" value="Interleukin-1 receptor accessory protein-like 1"/>
    <property type="match status" value="1"/>
</dbReference>
<reference evidence="26 27" key="1">
    <citation type="journal article" date="2020" name="Nature">
        <title>Six reference-quality genomes reveal evolution of bat adaptations.</title>
        <authorList>
            <person name="Jebb D."/>
            <person name="Huang Z."/>
            <person name="Pippel M."/>
            <person name="Hughes G.M."/>
            <person name="Lavrichenko K."/>
            <person name="Devanna P."/>
            <person name="Winkler S."/>
            <person name="Jermiin L.S."/>
            <person name="Skirmuntt E.C."/>
            <person name="Katzourakis A."/>
            <person name="Burkitt-Gray L."/>
            <person name="Ray D.A."/>
            <person name="Sullivan K.A.M."/>
            <person name="Roscito J.G."/>
            <person name="Kirilenko B.M."/>
            <person name="Davalos L.M."/>
            <person name="Corthals A.P."/>
            <person name="Power M.L."/>
            <person name="Jones G."/>
            <person name="Ransome R.D."/>
            <person name="Dechmann D.K.N."/>
            <person name="Locatelli A.G."/>
            <person name="Puechmaille S.J."/>
            <person name="Fedrigo O."/>
            <person name="Jarvis E.D."/>
            <person name="Hiller M."/>
            <person name="Vernes S.C."/>
            <person name="Myers E.W."/>
            <person name="Teeling E.C."/>
        </authorList>
    </citation>
    <scope>NUCLEOTIDE SEQUENCE [LARGE SCALE GENOMIC DNA]</scope>
    <source>
        <strain evidence="26">MMolMol1</strain>
        <tissue evidence="26">Muscle</tissue>
    </source>
</reference>
<keyword evidence="27" id="KW-1185">Reference proteome</keyword>
<evidence type="ECO:0000256" key="14">
    <source>
        <dbReference type="ARBA" id="ARBA00023136"/>
    </source>
</evidence>
<dbReference type="FunFam" id="3.40.50.10140:FF:000002">
    <property type="entry name" value="Interleukin 1 receptor accessory protein"/>
    <property type="match status" value="1"/>
</dbReference>
<dbReference type="Pfam" id="PF01582">
    <property type="entry name" value="TIR"/>
    <property type="match status" value="1"/>
</dbReference>
<dbReference type="InterPro" id="IPR007110">
    <property type="entry name" value="Ig-like_dom"/>
</dbReference>
<feature type="chain" id="PRO_5029821875" description="Interleukin-1 receptor-like 1" evidence="23">
    <location>
        <begin position="23"/>
        <end position="558"/>
    </location>
</feature>
<evidence type="ECO:0000256" key="6">
    <source>
        <dbReference type="ARBA" id="ARBA00022525"/>
    </source>
</evidence>
<evidence type="ECO:0000256" key="7">
    <source>
        <dbReference type="ARBA" id="ARBA00022692"/>
    </source>
</evidence>
<keyword evidence="15" id="KW-1015">Disulfide bond</keyword>
<dbReference type="PRINTS" id="PR01536">
    <property type="entry name" value="INTRLKN1R12F"/>
</dbReference>
<dbReference type="FunFam" id="2.60.40.10:FF:000284">
    <property type="entry name" value="interleukin-1 receptor accessory protein-like 1"/>
    <property type="match status" value="1"/>
</dbReference>
<evidence type="ECO:0000313" key="27">
    <source>
        <dbReference type="Proteomes" id="UP000550707"/>
    </source>
</evidence>
<evidence type="ECO:0000256" key="11">
    <source>
        <dbReference type="ARBA" id="ARBA00022843"/>
    </source>
</evidence>
<evidence type="ECO:0000256" key="15">
    <source>
        <dbReference type="ARBA" id="ARBA00023157"/>
    </source>
</evidence>
<dbReference type="FunFam" id="2.60.40.10:FF:001471">
    <property type="entry name" value="interleukin-1 receptor-like 1 isoform X3"/>
    <property type="match status" value="1"/>
</dbReference>
<keyword evidence="16 26" id="KW-0675">Receptor</keyword>
<evidence type="ECO:0000256" key="23">
    <source>
        <dbReference type="SAM" id="SignalP"/>
    </source>
</evidence>
<evidence type="ECO:0000313" key="26">
    <source>
        <dbReference type="EMBL" id="KAF6429468.1"/>
    </source>
</evidence>
<comment type="similarity">
    <text evidence="3">Belongs to the interleukin-1 receptor family.</text>
</comment>
<evidence type="ECO:0000256" key="5">
    <source>
        <dbReference type="ARBA" id="ARBA00022499"/>
    </source>
</evidence>
<dbReference type="InterPro" id="IPR036179">
    <property type="entry name" value="Ig-like_dom_sf"/>
</dbReference>
<evidence type="ECO:0000256" key="20">
    <source>
        <dbReference type="ARBA" id="ARBA00053718"/>
    </source>
</evidence>
<evidence type="ECO:0000259" key="25">
    <source>
        <dbReference type="PROSITE" id="PS50835"/>
    </source>
</evidence>